<dbReference type="HOGENOM" id="CLU_538203_0_0_1"/>
<proteinExistence type="predicted"/>
<keyword evidence="1" id="KW-0472">Membrane</keyword>
<dbReference type="GO" id="GO:0009507">
    <property type="term" value="C:chloroplast"/>
    <property type="evidence" value="ECO:0000318"/>
    <property type="project" value="GO_Central"/>
</dbReference>
<reference evidence="3 4" key="2">
    <citation type="journal article" date="2008" name="Nature">
        <title>The Phaeodactylum genome reveals the evolutionary history of diatom genomes.</title>
        <authorList>
            <person name="Bowler C."/>
            <person name="Allen A.E."/>
            <person name="Badger J.H."/>
            <person name="Grimwood J."/>
            <person name="Jabbari K."/>
            <person name="Kuo A."/>
            <person name="Maheswari U."/>
            <person name="Martens C."/>
            <person name="Maumus F."/>
            <person name="Otillar R.P."/>
            <person name="Rayko E."/>
            <person name="Salamov A."/>
            <person name="Vandepoele K."/>
            <person name="Beszteri B."/>
            <person name="Gruber A."/>
            <person name="Heijde M."/>
            <person name="Katinka M."/>
            <person name="Mock T."/>
            <person name="Valentin K."/>
            <person name="Verret F."/>
            <person name="Berges J.A."/>
            <person name="Brownlee C."/>
            <person name="Cadoret J.P."/>
            <person name="Chiovitti A."/>
            <person name="Choi C.J."/>
            <person name="Coesel S."/>
            <person name="De Martino A."/>
            <person name="Detter J.C."/>
            <person name="Durkin C."/>
            <person name="Falciatore A."/>
            <person name="Fournet J."/>
            <person name="Haruta M."/>
            <person name="Huysman M.J."/>
            <person name="Jenkins B.D."/>
            <person name="Jiroutova K."/>
            <person name="Jorgensen R.E."/>
            <person name="Joubert Y."/>
            <person name="Kaplan A."/>
            <person name="Kroger N."/>
            <person name="Kroth P.G."/>
            <person name="La Roche J."/>
            <person name="Lindquist E."/>
            <person name="Lommer M."/>
            <person name="Martin-Jezequel V."/>
            <person name="Lopez P.J."/>
            <person name="Lucas S."/>
            <person name="Mangogna M."/>
            <person name="McGinnis K."/>
            <person name="Medlin L.K."/>
            <person name="Montsant A."/>
            <person name="Oudot-Le Secq M.P."/>
            <person name="Napoli C."/>
            <person name="Obornik M."/>
            <person name="Parker M.S."/>
            <person name="Petit J.L."/>
            <person name="Porcel B.M."/>
            <person name="Poulsen N."/>
            <person name="Robison M."/>
            <person name="Rychlewski L."/>
            <person name="Rynearson T.A."/>
            <person name="Schmutz J."/>
            <person name="Shapiro H."/>
            <person name="Siaut M."/>
            <person name="Stanley M."/>
            <person name="Sussman M.R."/>
            <person name="Taylor A.R."/>
            <person name="Vardi A."/>
            <person name="von Dassow P."/>
            <person name="Vyverman W."/>
            <person name="Willis A."/>
            <person name="Wyrwicz L.S."/>
            <person name="Rokhsar D.S."/>
            <person name="Weissenbach J."/>
            <person name="Armbrust E.V."/>
            <person name="Green B.R."/>
            <person name="Van de Peer Y."/>
            <person name="Grigoriev I.V."/>
        </authorList>
    </citation>
    <scope>NUCLEOTIDE SEQUENCE [LARGE SCALE GENOMIC DNA]</scope>
    <source>
        <strain evidence="3 4">CCMP1335</strain>
    </source>
</reference>
<accession>B8C3E0</accession>
<dbReference type="PROSITE" id="PS51462">
    <property type="entry name" value="NUDIX"/>
    <property type="match status" value="1"/>
</dbReference>
<feature type="non-terminal residue" evidence="3">
    <location>
        <position position="507"/>
    </location>
</feature>
<evidence type="ECO:0000313" key="4">
    <source>
        <dbReference type="Proteomes" id="UP000001449"/>
    </source>
</evidence>
<dbReference type="KEGG" id="tps:THAPSDRAFT_262593"/>
<dbReference type="PaxDb" id="35128-Thaps262593"/>
<keyword evidence="1" id="KW-1133">Transmembrane helix</keyword>
<protein>
    <recommendedName>
        <fullName evidence="2">Nudix hydrolase domain-containing protein</fullName>
    </recommendedName>
</protein>
<reference evidence="3 4" key="1">
    <citation type="journal article" date="2004" name="Science">
        <title>The genome of the diatom Thalassiosira pseudonana: ecology, evolution, and metabolism.</title>
        <authorList>
            <person name="Armbrust E.V."/>
            <person name="Berges J.A."/>
            <person name="Bowler C."/>
            <person name="Green B.R."/>
            <person name="Martinez D."/>
            <person name="Putnam N.H."/>
            <person name="Zhou S."/>
            <person name="Allen A.E."/>
            <person name="Apt K.E."/>
            <person name="Bechner M."/>
            <person name="Brzezinski M.A."/>
            <person name="Chaal B.K."/>
            <person name="Chiovitti A."/>
            <person name="Davis A.K."/>
            <person name="Demarest M.S."/>
            <person name="Detter J.C."/>
            <person name="Glavina T."/>
            <person name="Goodstein D."/>
            <person name="Hadi M.Z."/>
            <person name="Hellsten U."/>
            <person name="Hildebrand M."/>
            <person name="Jenkins B.D."/>
            <person name="Jurka J."/>
            <person name="Kapitonov V.V."/>
            <person name="Kroger N."/>
            <person name="Lau W.W."/>
            <person name="Lane T.W."/>
            <person name="Larimer F.W."/>
            <person name="Lippmeier J.C."/>
            <person name="Lucas S."/>
            <person name="Medina M."/>
            <person name="Montsant A."/>
            <person name="Obornik M."/>
            <person name="Parker M.S."/>
            <person name="Palenik B."/>
            <person name="Pazour G.J."/>
            <person name="Richardson P.M."/>
            <person name="Rynearson T.A."/>
            <person name="Saito M.A."/>
            <person name="Schwartz D.C."/>
            <person name="Thamatrakoln K."/>
            <person name="Valentin K."/>
            <person name="Vardi A."/>
            <person name="Wilkerson F.P."/>
            <person name="Rokhsar D.S."/>
        </authorList>
    </citation>
    <scope>NUCLEOTIDE SEQUENCE [LARGE SCALE GENOMIC DNA]</scope>
    <source>
        <strain evidence="3 4">CCMP1335</strain>
    </source>
</reference>
<dbReference type="RefSeq" id="XP_002290795.1">
    <property type="nucleotide sequence ID" value="XM_002290759.1"/>
</dbReference>
<dbReference type="GeneID" id="7448174"/>
<dbReference type="Proteomes" id="UP000001449">
    <property type="component" value="Chromosome 5"/>
</dbReference>
<gene>
    <name evidence="3" type="primary">MTH1_2</name>
    <name evidence="3" type="ORF">THAPSDRAFT_262593</name>
</gene>
<dbReference type="InterPro" id="IPR000086">
    <property type="entry name" value="NUDIX_hydrolase_dom"/>
</dbReference>
<feature type="domain" description="Nudix hydrolase" evidence="2">
    <location>
        <begin position="204"/>
        <end position="382"/>
    </location>
</feature>
<feature type="transmembrane region" description="Helical" evidence="1">
    <location>
        <begin position="112"/>
        <end position="134"/>
    </location>
</feature>
<keyword evidence="4" id="KW-1185">Reference proteome</keyword>
<dbReference type="PANTHER" id="PTHR43222">
    <property type="entry name" value="NUDIX HYDROLASE 23"/>
    <property type="match status" value="1"/>
</dbReference>
<sequence length="507" mass="56428">MMPTPDENRLVGVRIWAVLSLTCNAELMAASRVVLPNAFVRPTIDQISLVTCIRASVSGLPWGILKLVSFTSSSTSSSQTRFPHRPTQITHKPTTTYIHPSTRHDTQCMSNYLVHLVSVIGVLIILSDVASSLVSPLPPHTHRRPPTNAMADDVICRPCAADGQLDDAASVFQHAIPSHRLGSRHESLTSYQEAAPPHYDDASPKEFSLVVVLSSNFYTNDTSNTRILLGKKKRGFGKGFYNCFGGKLEKSKGEDKHPARGAVRELLEETGIAVPLSVMEKGSVGTINFTFEDRDVNNAMKVHLYCVFLSDGGVQDVNLQRMQPLPTVTIDANQIKGCDEIEPEWFDSVYDIPLHQMFADDTLWLTMLLKHYDDLIQQGNKLMFNAWFHFHPGGAQTNSIMHHYIQLCKSNNTQQFPTSTNQPQSTPKYTLEKRLFHALHLNHIHSPSIKEFKESWAMANAVRSFMKEGERMEYVIDVAGGHGALAAMFLLLVPNCRLAVVIDPAVV</sequence>
<dbReference type="Gene3D" id="3.90.79.10">
    <property type="entry name" value="Nucleoside Triphosphate Pyrophosphohydrolase"/>
    <property type="match status" value="1"/>
</dbReference>
<name>B8C3E0_THAPS</name>
<dbReference type="InParanoid" id="B8C3E0"/>
<dbReference type="InterPro" id="IPR015797">
    <property type="entry name" value="NUDIX_hydrolase-like_dom_sf"/>
</dbReference>
<dbReference type="STRING" id="35128.B8C3E0"/>
<dbReference type="eggNOG" id="ENOG502TM7W">
    <property type="taxonomic scope" value="Eukaryota"/>
</dbReference>
<dbReference type="EMBL" id="CM000642">
    <property type="protein sequence ID" value="EED92547.1"/>
    <property type="molecule type" value="Genomic_DNA"/>
</dbReference>
<dbReference type="SUPFAM" id="SSF55811">
    <property type="entry name" value="Nudix"/>
    <property type="match status" value="1"/>
</dbReference>
<dbReference type="AlphaFoldDB" id="B8C3E0"/>
<organism evidence="3 4">
    <name type="scientific">Thalassiosira pseudonana</name>
    <name type="common">Marine diatom</name>
    <name type="synonym">Cyclotella nana</name>
    <dbReference type="NCBI Taxonomy" id="35128"/>
    <lineage>
        <taxon>Eukaryota</taxon>
        <taxon>Sar</taxon>
        <taxon>Stramenopiles</taxon>
        <taxon>Ochrophyta</taxon>
        <taxon>Bacillariophyta</taxon>
        <taxon>Coscinodiscophyceae</taxon>
        <taxon>Thalassiosirophycidae</taxon>
        <taxon>Thalassiosirales</taxon>
        <taxon>Thalassiosiraceae</taxon>
        <taxon>Thalassiosira</taxon>
    </lineage>
</organism>
<evidence type="ECO:0000259" key="2">
    <source>
        <dbReference type="PROSITE" id="PS51462"/>
    </source>
</evidence>
<evidence type="ECO:0000313" key="3">
    <source>
        <dbReference type="EMBL" id="EED92547.1"/>
    </source>
</evidence>
<dbReference type="PANTHER" id="PTHR43222:SF2">
    <property type="entry name" value="NUDIX HYDROLASE 23, CHLOROPLASTIC"/>
    <property type="match status" value="1"/>
</dbReference>
<dbReference type="GO" id="GO:0047884">
    <property type="term" value="F:FAD diphosphatase activity"/>
    <property type="evidence" value="ECO:0000318"/>
    <property type="project" value="GO_Central"/>
</dbReference>
<keyword evidence="1" id="KW-0812">Transmembrane</keyword>
<evidence type="ECO:0000256" key="1">
    <source>
        <dbReference type="SAM" id="Phobius"/>
    </source>
</evidence>
<dbReference type="GO" id="GO:0042726">
    <property type="term" value="P:flavin-containing compound metabolic process"/>
    <property type="evidence" value="ECO:0000318"/>
    <property type="project" value="GO_Central"/>
</dbReference>